<sequence>MTRFSRRWLAIAAVMGSLALAGCGLHPPPRTFVIGDPPPSNPARHSQTGFATIELKKVTVPDYLDSTDILRRIGPHELTPSPSGRWGERLSLGLTDALTAAVSRQLPNRMVTNHPIAAPLWRIAVDVERIDIHDTICVLSARWSITGQENAKKSSWEHATFSESAATMDDPAIAAAMTKIVNDLADRIVAELYR</sequence>
<evidence type="ECO:0000313" key="4">
    <source>
        <dbReference type="Proteomes" id="UP000182983"/>
    </source>
</evidence>
<accession>A0A1H6GVN8</accession>
<dbReference type="EMBL" id="FNWO01000001">
    <property type="protein sequence ID" value="SEH25923.1"/>
    <property type="molecule type" value="Genomic_DNA"/>
</dbReference>
<dbReference type="Gene3D" id="3.40.50.10610">
    <property type="entry name" value="ABC-type transport auxiliary lipoprotein component"/>
    <property type="match status" value="1"/>
</dbReference>
<dbReference type="OrthoDB" id="7346275at2"/>
<reference evidence="4" key="1">
    <citation type="submission" date="2016-10" db="EMBL/GenBank/DDBJ databases">
        <authorList>
            <person name="Varghese N."/>
            <person name="Submissions S."/>
        </authorList>
    </citation>
    <scope>NUCLEOTIDE SEQUENCE [LARGE SCALE GENOMIC DNA]</scope>
    <source>
        <strain evidence="4">DSM 13234</strain>
    </source>
</reference>
<feature type="signal peptide" evidence="1">
    <location>
        <begin position="1"/>
        <end position="21"/>
    </location>
</feature>
<dbReference type="AlphaFoldDB" id="A0A1H6GVN8"/>
<keyword evidence="1" id="KW-0732">Signal</keyword>
<keyword evidence="4" id="KW-1185">Reference proteome</keyword>
<organism evidence="3 4">
    <name type="scientific">Magnetospirillum fulvum</name>
    <name type="common">Rhodospirillum fulvum</name>
    <dbReference type="NCBI Taxonomy" id="1082"/>
    <lineage>
        <taxon>Bacteria</taxon>
        <taxon>Pseudomonadati</taxon>
        <taxon>Pseudomonadota</taxon>
        <taxon>Alphaproteobacteria</taxon>
        <taxon>Rhodospirillales</taxon>
        <taxon>Rhodospirillaceae</taxon>
        <taxon>Magnetospirillum</taxon>
    </lineage>
</organism>
<dbReference type="RefSeq" id="WP_139305452.1">
    <property type="nucleotide sequence ID" value="NZ_FNWO01000001.1"/>
</dbReference>
<evidence type="ECO:0000256" key="1">
    <source>
        <dbReference type="SAM" id="SignalP"/>
    </source>
</evidence>
<dbReference type="SUPFAM" id="SSF159594">
    <property type="entry name" value="XCC0632-like"/>
    <property type="match status" value="1"/>
</dbReference>
<dbReference type="InterPro" id="IPR005586">
    <property type="entry name" value="ABC_trans_aux"/>
</dbReference>
<feature type="domain" description="ABC-type transport auxiliary lipoprotein component" evidence="2">
    <location>
        <begin position="36"/>
        <end position="189"/>
    </location>
</feature>
<evidence type="ECO:0000259" key="2">
    <source>
        <dbReference type="Pfam" id="PF03886"/>
    </source>
</evidence>
<evidence type="ECO:0000313" key="3">
    <source>
        <dbReference type="EMBL" id="SEH25923.1"/>
    </source>
</evidence>
<name>A0A1H6GVN8_MAGFU</name>
<dbReference type="Pfam" id="PF03886">
    <property type="entry name" value="ABC_trans_aux"/>
    <property type="match status" value="1"/>
</dbReference>
<gene>
    <name evidence="3" type="ORF">SAMN04244559_00343</name>
</gene>
<protein>
    <recommendedName>
        <fullName evidence="2">ABC-type transport auxiliary lipoprotein component domain-containing protein</fullName>
    </recommendedName>
</protein>
<dbReference type="Proteomes" id="UP000182983">
    <property type="component" value="Unassembled WGS sequence"/>
</dbReference>
<dbReference type="PROSITE" id="PS51257">
    <property type="entry name" value="PROKAR_LIPOPROTEIN"/>
    <property type="match status" value="1"/>
</dbReference>
<proteinExistence type="predicted"/>
<feature type="chain" id="PRO_5010205486" description="ABC-type transport auxiliary lipoprotein component domain-containing protein" evidence="1">
    <location>
        <begin position="22"/>
        <end position="194"/>
    </location>
</feature>